<sequence>MYINKVIYLIVILMTYFLFSCINIGLAREYSFSDVETALEHLRVGEFAKVTHRLLTIMNNSDRRVGERAALALGNILVQNQRAAEALTPLRRAINGRVGPDYARFIFSLAVVEGELKDNYSEATKYVSYLYTADKEQISPILRHKAHFLLFKLHFLQGKWRDAIHAGETFLKAIEGEISTLTGDEFCERRKEEGLLLKKSYCRMQEETRWLTAEAYRQLRNYHKAYTLYESIWYETPAGTWADKARQMLRNLEERVWSIKPKRRSTSEYYEFIRRVWEAGLHKMALQEIADFLKDHSDYSKADQILYMKIRILHALWRNANAVSTMETMRRRYPDSEWLPAAGIYAIKALRRSDNTQQIRYWVNWVVKNYPGHEKSIEALYNLGVYLCNVVSKEEGMKVLWRVIRDGSQNHIPHRLVDDAFWKIIWVQRNLKRTDSSVETLEELLRTYARFEYSRKAEYRKAALYWLGRFKEPDNRREAIKHFQTVLKEYPNDYYGHRAKEQLIRLGMIVDLKRAGNRKPFPPVDRLNDPDARDNPPEAYFRAITLKSLGLYEFAVEELETLSEIEEDSGIQFALADLYARAGNTWSAIIIINRYFREFLVAGSQDPALVPMDFWYIVYPFHYRQEIEKSIRESQRSYVTTGIDPYLIAALIRSESLFYPRAISNVGAIGLMQLMPNTVKKMSKKYDLGNISRSELFEPAVNIRLGTLYLAGRVNEFKNNWFPAICSYNAGTRPVKKWWKNKPKNQPLDEFVENILYPQTRTYIKNVLGARDNYEWIYP</sequence>
<keyword evidence="2" id="KW-0732">Signal</keyword>
<dbReference type="AlphaFoldDB" id="A0A4E0QRB9"/>
<feature type="domain" description="Outer membrane lipoprotein BamD-like" evidence="5">
    <location>
        <begin position="320"/>
        <end position="460"/>
    </location>
</feature>
<dbReference type="SUPFAM" id="SSF53955">
    <property type="entry name" value="Lysozyme-like"/>
    <property type="match status" value="1"/>
</dbReference>
<dbReference type="CDD" id="cd13401">
    <property type="entry name" value="Slt70-like"/>
    <property type="match status" value="1"/>
</dbReference>
<evidence type="ECO:0000259" key="5">
    <source>
        <dbReference type="Pfam" id="PF13525"/>
    </source>
</evidence>
<dbReference type="InterPro" id="IPR023346">
    <property type="entry name" value="Lysozyme-like_dom_sf"/>
</dbReference>
<dbReference type="Pfam" id="PF13525">
    <property type="entry name" value="YfiO"/>
    <property type="match status" value="1"/>
</dbReference>
<name>A0A4E0QRB9_9GAMM</name>
<organism evidence="6 7">
    <name type="scientific">Candidatus Thiomargarita nelsonii</name>
    <dbReference type="NCBI Taxonomy" id="1003181"/>
    <lineage>
        <taxon>Bacteria</taxon>
        <taxon>Pseudomonadati</taxon>
        <taxon>Pseudomonadota</taxon>
        <taxon>Gammaproteobacteria</taxon>
        <taxon>Thiotrichales</taxon>
        <taxon>Thiotrichaceae</taxon>
        <taxon>Thiomargarita</taxon>
    </lineage>
</organism>
<feature type="domain" description="Transglycosylase SLT" evidence="4">
    <location>
        <begin position="640"/>
        <end position="745"/>
    </location>
</feature>
<keyword evidence="3" id="KW-0472">Membrane</keyword>
<dbReference type="GO" id="GO:0042597">
    <property type="term" value="C:periplasmic space"/>
    <property type="evidence" value="ECO:0007669"/>
    <property type="project" value="InterPro"/>
</dbReference>
<dbReference type="Pfam" id="PF13174">
    <property type="entry name" value="TPR_6"/>
    <property type="match status" value="1"/>
</dbReference>
<protein>
    <recommendedName>
        <fullName evidence="8">Transglycosylase SLT domain-containing protein</fullName>
    </recommendedName>
</protein>
<evidence type="ECO:0000259" key="4">
    <source>
        <dbReference type="Pfam" id="PF01464"/>
    </source>
</evidence>
<keyword evidence="7" id="KW-1185">Reference proteome</keyword>
<gene>
    <name evidence="6" type="ORF">PN36_06305</name>
</gene>
<dbReference type="InterPro" id="IPR019734">
    <property type="entry name" value="TPR_rpt"/>
</dbReference>
<dbReference type="PANTHER" id="PTHR37423">
    <property type="entry name" value="SOLUBLE LYTIC MUREIN TRANSGLYCOSYLASE-RELATED"/>
    <property type="match status" value="1"/>
</dbReference>
<comment type="caution">
    <text evidence="6">The sequence shown here is derived from an EMBL/GenBank/DDBJ whole genome shotgun (WGS) entry which is preliminary data.</text>
</comment>
<dbReference type="InterPro" id="IPR039565">
    <property type="entry name" value="BamD-like"/>
</dbReference>
<dbReference type="PROSITE" id="PS51257">
    <property type="entry name" value="PROKAR_LIPOPROTEIN"/>
    <property type="match status" value="1"/>
</dbReference>
<evidence type="ECO:0000313" key="6">
    <source>
        <dbReference type="EMBL" id="TGO03439.1"/>
    </source>
</evidence>
<dbReference type="Proteomes" id="UP000030428">
    <property type="component" value="Unassembled WGS sequence"/>
</dbReference>
<comment type="similarity">
    <text evidence="1">Belongs to the transglycosylase Slt family.</text>
</comment>
<feature type="transmembrane region" description="Helical" evidence="3">
    <location>
        <begin position="7"/>
        <end position="26"/>
    </location>
</feature>
<dbReference type="Pfam" id="PF01464">
    <property type="entry name" value="SLT"/>
    <property type="match status" value="1"/>
</dbReference>
<dbReference type="Gene3D" id="1.10.530.10">
    <property type="match status" value="1"/>
</dbReference>
<accession>A0A4E0QRB9</accession>
<dbReference type="SUPFAM" id="SSF48452">
    <property type="entry name" value="TPR-like"/>
    <property type="match status" value="1"/>
</dbReference>
<keyword evidence="3" id="KW-1133">Transmembrane helix</keyword>
<evidence type="ECO:0000256" key="1">
    <source>
        <dbReference type="ARBA" id="ARBA00007734"/>
    </source>
</evidence>
<evidence type="ECO:0000256" key="2">
    <source>
        <dbReference type="ARBA" id="ARBA00022729"/>
    </source>
</evidence>
<keyword evidence="3" id="KW-0812">Transmembrane</keyword>
<proteinExistence type="inferred from homology"/>
<dbReference type="InterPro" id="IPR011990">
    <property type="entry name" value="TPR-like_helical_dom_sf"/>
</dbReference>
<dbReference type="PANTHER" id="PTHR37423:SF2">
    <property type="entry name" value="MEMBRANE-BOUND LYTIC MUREIN TRANSGLYCOSYLASE C"/>
    <property type="match status" value="1"/>
</dbReference>
<dbReference type="SUPFAM" id="SSF48435">
    <property type="entry name" value="Bacterial muramidases"/>
    <property type="match status" value="1"/>
</dbReference>
<dbReference type="InterPro" id="IPR008939">
    <property type="entry name" value="Lytic_TGlycosylase_superhlx_U"/>
</dbReference>
<reference evidence="6 7" key="1">
    <citation type="journal article" date="2016" name="Front. Microbiol.">
        <title>Single-Cell (Meta-)Genomics of a Dimorphic Candidatus Thiomargarita nelsonii Reveals Genomic Plasticity.</title>
        <authorList>
            <person name="Flood B.E."/>
            <person name="Fliss P."/>
            <person name="Jones D.S."/>
            <person name="Dick G.J."/>
            <person name="Jain S."/>
            <person name="Kaster A.K."/>
            <person name="Winkel M."/>
            <person name="Mussmann M."/>
            <person name="Bailey J."/>
        </authorList>
    </citation>
    <scope>NUCLEOTIDE SEQUENCE [LARGE SCALE GENOMIC DNA]</scope>
    <source>
        <strain evidence="6">Hydrate Ridge</strain>
    </source>
</reference>
<dbReference type="EMBL" id="JSZA02000018">
    <property type="protein sequence ID" value="TGO03439.1"/>
    <property type="molecule type" value="Genomic_DNA"/>
</dbReference>
<evidence type="ECO:0000313" key="7">
    <source>
        <dbReference type="Proteomes" id="UP000030428"/>
    </source>
</evidence>
<dbReference type="Gene3D" id="1.25.40.10">
    <property type="entry name" value="Tetratricopeptide repeat domain"/>
    <property type="match status" value="3"/>
</dbReference>
<dbReference type="InterPro" id="IPR008258">
    <property type="entry name" value="Transglycosylase_SLT_dom_1"/>
</dbReference>
<dbReference type="GO" id="GO:0004553">
    <property type="term" value="F:hydrolase activity, hydrolyzing O-glycosyl compounds"/>
    <property type="evidence" value="ECO:0007669"/>
    <property type="project" value="InterPro"/>
</dbReference>
<evidence type="ECO:0008006" key="8">
    <source>
        <dbReference type="Google" id="ProtNLM"/>
    </source>
</evidence>
<evidence type="ECO:0000256" key="3">
    <source>
        <dbReference type="SAM" id="Phobius"/>
    </source>
</evidence>